<dbReference type="PANTHER" id="PTHR38593:SF1">
    <property type="entry name" value="BLR2558 PROTEIN"/>
    <property type="match status" value="1"/>
</dbReference>
<dbReference type="InterPro" id="IPR025419">
    <property type="entry name" value="DUF4142"/>
</dbReference>
<evidence type="ECO:0000256" key="1">
    <source>
        <dbReference type="SAM" id="Phobius"/>
    </source>
</evidence>
<dbReference type="InterPro" id="IPR012347">
    <property type="entry name" value="Ferritin-like"/>
</dbReference>
<feature type="signal peptide" evidence="2">
    <location>
        <begin position="1"/>
        <end position="26"/>
    </location>
</feature>
<dbReference type="RefSeq" id="WP_203902120.1">
    <property type="nucleotide sequence ID" value="NZ_BOPF01000021.1"/>
</dbReference>
<feature type="domain" description="DUF4142" evidence="3">
    <location>
        <begin position="50"/>
        <end position="180"/>
    </location>
</feature>
<feature type="transmembrane region" description="Helical" evidence="1">
    <location>
        <begin position="212"/>
        <end position="233"/>
    </location>
</feature>
<dbReference type="Gene3D" id="1.20.1260.10">
    <property type="match status" value="1"/>
</dbReference>
<protein>
    <recommendedName>
        <fullName evidence="3">DUF4142 domain-containing protein</fullName>
    </recommendedName>
</protein>
<evidence type="ECO:0000259" key="3">
    <source>
        <dbReference type="Pfam" id="PF13628"/>
    </source>
</evidence>
<evidence type="ECO:0000256" key="2">
    <source>
        <dbReference type="SAM" id="SignalP"/>
    </source>
</evidence>
<reference evidence="4" key="1">
    <citation type="submission" date="2021-01" db="EMBL/GenBank/DDBJ databases">
        <title>Whole genome shotgun sequence of Virgisporangium aliadipatigenens NBRC 105644.</title>
        <authorList>
            <person name="Komaki H."/>
            <person name="Tamura T."/>
        </authorList>
    </citation>
    <scope>NUCLEOTIDE SEQUENCE</scope>
    <source>
        <strain evidence="4">NBRC 105644</strain>
    </source>
</reference>
<sequence length="236" mass="25212">MTRRLFALAGLGIMFALLIGGTPAQAAPGDDPAPAPFLLPNDTSGPLMDSDKVFLEKVRQAGLWEIPAGQLAAQKGTNPRTKEVGRLIAADHATLDDDVRRVAAKLGVPLPNEMTAQQQLWVDELTRKTGPAFDDAFAQNLRYAHGAVYSAIAQTRASTRNALMRAFAKQCEIFVHRHMSLLESTGDVRYDALPPPVVAIGNLRAAEKKQPLFLAALLAVAGAIGVASVTRALRAV</sequence>
<keyword evidence="1" id="KW-1133">Transmembrane helix</keyword>
<keyword evidence="1" id="KW-0812">Transmembrane</keyword>
<keyword evidence="2" id="KW-0732">Signal</keyword>
<dbReference type="PANTHER" id="PTHR38593">
    <property type="entry name" value="BLR2558 PROTEIN"/>
    <property type="match status" value="1"/>
</dbReference>
<comment type="caution">
    <text evidence="4">The sequence shown here is derived from an EMBL/GenBank/DDBJ whole genome shotgun (WGS) entry which is preliminary data.</text>
</comment>
<dbReference type="EMBL" id="BOPF01000021">
    <property type="protein sequence ID" value="GIJ48660.1"/>
    <property type="molecule type" value="Genomic_DNA"/>
</dbReference>
<proteinExistence type="predicted"/>
<evidence type="ECO:0000313" key="5">
    <source>
        <dbReference type="Proteomes" id="UP000619260"/>
    </source>
</evidence>
<dbReference type="Pfam" id="PF13628">
    <property type="entry name" value="DUF4142"/>
    <property type="match status" value="1"/>
</dbReference>
<organism evidence="4 5">
    <name type="scientific">Virgisporangium aliadipatigenens</name>
    <dbReference type="NCBI Taxonomy" id="741659"/>
    <lineage>
        <taxon>Bacteria</taxon>
        <taxon>Bacillati</taxon>
        <taxon>Actinomycetota</taxon>
        <taxon>Actinomycetes</taxon>
        <taxon>Micromonosporales</taxon>
        <taxon>Micromonosporaceae</taxon>
        <taxon>Virgisporangium</taxon>
    </lineage>
</organism>
<name>A0A8J3YRK9_9ACTN</name>
<keyword evidence="1" id="KW-0472">Membrane</keyword>
<dbReference type="AlphaFoldDB" id="A0A8J3YRK9"/>
<evidence type="ECO:0000313" key="4">
    <source>
        <dbReference type="EMBL" id="GIJ48660.1"/>
    </source>
</evidence>
<feature type="chain" id="PRO_5035281445" description="DUF4142 domain-containing protein" evidence="2">
    <location>
        <begin position="27"/>
        <end position="236"/>
    </location>
</feature>
<dbReference type="Proteomes" id="UP000619260">
    <property type="component" value="Unassembled WGS sequence"/>
</dbReference>
<keyword evidence="5" id="KW-1185">Reference proteome</keyword>
<gene>
    <name evidence="4" type="ORF">Val02_55460</name>
</gene>
<accession>A0A8J3YRK9</accession>